<evidence type="ECO:0000313" key="3">
    <source>
        <dbReference type="Proteomes" id="UP001626537"/>
    </source>
</evidence>
<proteinExistence type="predicted"/>
<gene>
    <name evidence="2" type="ORF">R0135_06600</name>
</gene>
<feature type="signal peptide" evidence="1">
    <location>
        <begin position="1"/>
        <end position="24"/>
    </location>
</feature>
<dbReference type="RefSeq" id="WP_407349468.1">
    <property type="nucleotide sequence ID" value="NZ_CP136864.1"/>
</dbReference>
<evidence type="ECO:0000313" key="2">
    <source>
        <dbReference type="EMBL" id="WOJ94834.1"/>
    </source>
</evidence>
<reference evidence="2 3" key="1">
    <citation type="submission" date="2023-10" db="EMBL/GenBank/DDBJ databases">
        <title>Two novel species belonging to the OM43/NOR5 clade.</title>
        <authorList>
            <person name="Park M."/>
        </authorList>
    </citation>
    <scope>NUCLEOTIDE SEQUENCE [LARGE SCALE GENOMIC DNA]</scope>
    <source>
        <strain evidence="2 3">IMCC43200</strain>
    </source>
</reference>
<feature type="chain" id="PRO_5045898662" evidence="1">
    <location>
        <begin position="25"/>
        <end position="121"/>
    </location>
</feature>
<dbReference type="EMBL" id="CP136864">
    <property type="protein sequence ID" value="WOJ94834.1"/>
    <property type="molecule type" value="Genomic_DNA"/>
</dbReference>
<name>A0ABZ0I8D6_9GAMM</name>
<dbReference type="InterPro" id="IPR035242">
    <property type="entry name" value="DUF5329"/>
</dbReference>
<protein>
    <submittedName>
        <fullName evidence="2">DUF5329 domain-containing protein</fullName>
    </submittedName>
</protein>
<accession>A0ABZ0I8D6</accession>
<dbReference type="Pfam" id="PF17263">
    <property type="entry name" value="DUF5329"/>
    <property type="match status" value="1"/>
</dbReference>
<evidence type="ECO:0000256" key="1">
    <source>
        <dbReference type="SAM" id="SignalP"/>
    </source>
</evidence>
<sequence length="121" mass="13615">MFFKLFQKAFLFALAVGLSMIAVADVAEEEINFLIGSVESSACVFVRNGKEHAADDAADHLRLKYRRGKRYATSAEKFIDRLASESSWSGKPYFINCPDSGDHRSKDWLSAQLEDYRAANQ</sequence>
<dbReference type="Proteomes" id="UP001626537">
    <property type="component" value="Chromosome"/>
</dbReference>
<keyword evidence="3" id="KW-1185">Reference proteome</keyword>
<organism evidence="2 3">
    <name type="scientific">Congregibacter variabilis</name>
    <dbReference type="NCBI Taxonomy" id="3081200"/>
    <lineage>
        <taxon>Bacteria</taxon>
        <taxon>Pseudomonadati</taxon>
        <taxon>Pseudomonadota</taxon>
        <taxon>Gammaproteobacteria</taxon>
        <taxon>Cellvibrionales</taxon>
        <taxon>Halieaceae</taxon>
        <taxon>Congregibacter</taxon>
    </lineage>
</organism>
<keyword evidence="1" id="KW-0732">Signal</keyword>